<keyword evidence="3 6" id="KW-0812">Transmembrane</keyword>
<dbReference type="PANTHER" id="PTHR47089:SF1">
    <property type="entry name" value="GUANOSINE ABC TRANSPORTER PERMEASE PROTEIN NUPP"/>
    <property type="match status" value="1"/>
</dbReference>
<evidence type="ECO:0000256" key="2">
    <source>
        <dbReference type="ARBA" id="ARBA00022475"/>
    </source>
</evidence>
<dbReference type="GO" id="GO:0005886">
    <property type="term" value="C:plasma membrane"/>
    <property type="evidence" value="ECO:0007669"/>
    <property type="project" value="UniProtKB-SubCell"/>
</dbReference>
<dbReference type="STRING" id="159292.SAMN05192546_10148"/>
<evidence type="ECO:0000256" key="6">
    <source>
        <dbReference type="SAM" id="Phobius"/>
    </source>
</evidence>
<evidence type="ECO:0000256" key="4">
    <source>
        <dbReference type="ARBA" id="ARBA00022989"/>
    </source>
</evidence>
<keyword evidence="7" id="KW-0762">Sugar transport</keyword>
<feature type="transmembrane region" description="Helical" evidence="6">
    <location>
        <begin position="51"/>
        <end position="73"/>
    </location>
</feature>
<evidence type="ECO:0000256" key="1">
    <source>
        <dbReference type="ARBA" id="ARBA00004651"/>
    </source>
</evidence>
<reference evidence="7 8" key="1">
    <citation type="submission" date="2016-10" db="EMBL/GenBank/DDBJ databases">
        <authorList>
            <person name="de Groot N.N."/>
        </authorList>
    </citation>
    <scope>NUCLEOTIDE SEQUENCE [LARGE SCALE GENOMIC DNA]</scope>
    <source>
        <strain evidence="7 8">APO</strain>
    </source>
</reference>
<evidence type="ECO:0000256" key="3">
    <source>
        <dbReference type="ARBA" id="ARBA00022692"/>
    </source>
</evidence>
<keyword evidence="4 6" id="KW-1133">Transmembrane helix</keyword>
<protein>
    <submittedName>
        <fullName evidence="7">Simple sugar transport system permease protein</fullName>
    </submittedName>
</protein>
<accession>A0A1H3I7S2</accession>
<keyword evidence="8" id="KW-1185">Reference proteome</keyword>
<dbReference type="RefSeq" id="WP_093309705.1">
    <property type="nucleotide sequence ID" value="NZ_FNPV01000001.1"/>
</dbReference>
<keyword evidence="5 6" id="KW-0472">Membrane</keyword>
<proteinExistence type="predicted"/>
<dbReference type="AlphaFoldDB" id="A0A1H3I7S2"/>
<dbReference type="EMBL" id="FNPV01000001">
    <property type="protein sequence ID" value="SDY23721.1"/>
    <property type="molecule type" value="Genomic_DNA"/>
</dbReference>
<feature type="transmembrane region" description="Helical" evidence="6">
    <location>
        <begin position="286"/>
        <end position="309"/>
    </location>
</feature>
<organism evidence="7 8">
    <name type="scientific">Tindallia californiensis</name>
    <dbReference type="NCBI Taxonomy" id="159292"/>
    <lineage>
        <taxon>Bacteria</taxon>
        <taxon>Bacillati</taxon>
        <taxon>Bacillota</taxon>
        <taxon>Clostridia</taxon>
        <taxon>Peptostreptococcales</taxon>
        <taxon>Tindalliaceae</taxon>
        <taxon>Tindallia</taxon>
    </lineage>
</organism>
<dbReference type="CDD" id="cd06580">
    <property type="entry name" value="TM_PBP1_transp_TpRbsC_like"/>
    <property type="match status" value="1"/>
</dbReference>
<comment type="subcellular location">
    <subcellularLocation>
        <location evidence="1">Cell membrane</location>
        <topology evidence="1">Multi-pass membrane protein</topology>
    </subcellularLocation>
</comment>
<keyword evidence="7" id="KW-0813">Transport</keyword>
<feature type="transmembrane region" description="Helical" evidence="6">
    <location>
        <begin position="12"/>
        <end position="31"/>
    </location>
</feature>
<feature type="transmembrane region" description="Helical" evidence="6">
    <location>
        <begin position="188"/>
        <end position="207"/>
    </location>
</feature>
<gene>
    <name evidence="7" type="ORF">SAMN05192546_10148</name>
</gene>
<evidence type="ECO:0000313" key="7">
    <source>
        <dbReference type="EMBL" id="SDY23721.1"/>
    </source>
</evidence>
<dbReference type="Proteomes" id="UP000199230">
    <property type="component" value="Unassembled WGS sequence"/>
</dbReference>
<feature type="transmembrane region" description="Helical" evidence="6">
    <location>
        <begin position="106"/>
        <end position="129"/>
    </location>
</feature>
<dbReference type="InterPro" id="IPR001851">
    <property type="entry name" value="ABC_transp_permease"/>
</dbReference>
<dbReference type="PANTHER" id="PTHR47089">
    <property type="entry name" value="ABC TRANSPORTER, PERMEASE PROTEIN"/>
    <property type="match status" value="1"/>
</dbReference>
<evidence type="ECO:0000256" key="5">
    <source>
        <dbReference type="ARBA" id="ARBA00023136"/>
    </source>
</evidence>
<keyword evidence="2" id="KW-1003">Cell membrane</keyword>
<feature type="transmembrane region" description="Helical" evidence="6">
    <location>
        <begin position="141"/>
        <end position="160"/>
    </location>
</feature>
<dbReference type="OrthoDB" id="45037at2"/>
<dbReference type="Pfam" id="PF02653">
    <property type="entry name" value="BPD_transp_2"/>
    <property type="match status" value="1"/>
</dbReference>
<evidence type="ECO:0000313" key="8">
    <source>
        <dbReference type="Proteomes" id="UP000199230"/>
    </source>
</evidence>
<name>A0A1H3I7S2_9FIRM</name>
<sequence>MGRRIFFEAARTLVAIGVALLLALVIIFAVSEDPRFALYHFIVAPLTTTRYIGNILEMSVPLIFTGLAMSMMFTAKQFNLGAEGGFFIGAVAATGVAISFEMPPIILPIFAIAAGGIAGGLGSTVPAVLKAKLNASELVSSLMLNFILFWFGIFIINNYFRDEMAGAMASYRLNPDARLIRILPGTRLHFGFIIAIIFVFLVYLFLFRTKWGYALRMTGQNIKFAEYSGINTTAVIIYSQIIGGVLAGIGGAVELLGMYSRFTWFQSPGYGWDGVIVAIMSRNNPLLIPVFAIFLGYLRIGADVMARFSDVPSEVVAIIQGIMIMLVTAERLLAGWKHRVVVKEQMKLEAQKNGGVSNG</sequence>
<dbReference type="GO" id="GO:0022857">
    <property type="term" value="F:transmembrane transporter activity"/>
    <property type="evidence" value="ECO:0007669"/>
    <property type="project" value="InterPro"/>
</dbReference>
<feature type="transmembrane region" description="Helical" evidence="6">
    <location>
        <begin position="80"/>
        <end position="100"/>
    </location>
</feature>